<dbReference type="AlphaFoldDB" id="A0A7I8WYB1"/>
<dbReference type="Gene3D" id="3.90.400.10">
    <property type="entry name" value="Oligo-1,6-glucosidase, Domain 2"/>
    <property type="match status" value="1"/>
</dbReference>
<dbReference type="SMART" id="SM00642">
    <property type="entry name" value="Aamy"/>
    <property type="match status" value="1"/>
</dbReference>
<gene>
    <name evidence="5" type="ORF">BXYJ_LOCUS4996</name>
</gene>
<keyword evidence="3" id="KW-0812">Transmembrane</keyword>
<dbReference type="Proteomes" id="UP000659654">
    <property type="component" value="Unassembled WGS sequence"/>
</dbReference>
<keyword evidence="3" id="KW-1133">Transmembrane helix</keyword>
<accession>A0A7I8WYB1</accession>
<dbReference type="EMBL" id="CAJFCV020000002">
    <property type="protein sequence ID" value="CAG9100870.1"/>
    <property type="molecule type" value="Genomic_DNA"/>
</dbReference>
<feature type="domain" description="Glycosyl hydrolase family 13 catalytic" evidence="4">
    <location>
        <begin position="130"/>
        <end position="527"/>
    </location>
</feature>
<evidence type="ECO:0000256" key="3">
    <source>
        <dbReference type="SAM" id="Phobius"/>
    </source>
</evidence>
<dbReference type="GO" id="GO:0005975">
    <property type="term" value="P:carbohydrate metabolic process"/>
    <property type="evidence" value="ECO:0007669"/>
    <property type="project" value="InterPro"/>
</dbReference>
<feature type="transmembrane region" description="Helical" evidence="3">
    <location>
        <begin position="88"/>
        <end position="110"/>
    </location>
</feature>
<dbReference type="SMR" id="A0A7I8WYB1"/>
<dbReference type="Pfam" id="PF00128">
    <property type="entry name" value="Alpha-amylase"/>
    <property type="match status" value="1"/>
</dbReference>
<dbReference type="PANTHER" id="PTHR10357">
    <property type="entry name" value="ALPHA-AMYLASE FAMILY MEMBER"/>
    <property type="match status" value="1"/>
</dbReference>
<evidence type="ECO:0000259" key="4">
    <source>
        <dbReference type="SMART" id="SM00642"/>
    </source>
</evidence>
<keyword evidence="6" id="KW-1185">Reference proteome</keyword>
<dbReference type="InterPro" id="IPR006047">
    <property type="entry name" value="GH13_cat_dom"/>
</dbReference>
<dbReference type="PANTHER" id="PTHR10357:SF230">
    <property type="entry name" value="GLYCOSYL HYDROLASE FAMILY 13 CATALYTIC DOMAIN-CONTAINING PROTEIN"/>
    <property type="match status" value="1"/>
</dbReference>
<dbReference type="SUPFAM" id="SSF51445">
    <property type="entry name" value="(Trans)glycosidases"/>
    <property type="match status" value="1"/>
</dbReference>
<comment type="catalytic activity">
    <reaction evidence="1">
        <text>Hydrolysis of terminal, non-reducing (1-&gt;4)-linked alpha-D-glucose residues with release of alpha-D-glucose.</text>
        <dbReference type="EC" id="3.2.1.20"/>
    </reaction>
</comment>
<protein>
    <recommendedName>
        <fullName evidence="2">alpha-glucosidase</fullName>
        <ecNumber evidence="2">3.2.1.20</ecNumber>
    </recommendedName>
</protein>
<evidence type="ECO:0000256" key="2">
    <source>
        <dbReference type="ARBA" id="ARBA00012741"/>
    </source>
</evidence>
<dbReference type="GO" id="GO:0004558">
    <property type="term" value="F:alpha-1,4-glucosidase activity"/>
    <property type="evidence" value="ECO:0007669"/>
    <property type="project" value="UniProtKB-EC"/>
</dbReference>
<comment type="caution">
    <text evidence="5">The sequence shown here is derived from an EMBL/GenBank/DDBJ whole genome shotgun (WGS) entry which is preliminary data.</text>
</comment>
<dbReference type="Gene3D" id="3.20.20.80">
    <property type="entry name" value="Glycosidases"/>
    <property type="match status" value="1"/>
</dbReference>
<dbReference type="EC" id="3.2.1.20" evidence="2"/>
<name>A0A7I8WYB1_BURXY</name>
<reference evidence="5" key="1">
    <citation type="submission" date="2020-09" db="EMBL/GenBank/DDBJ databases">
        <authorList>
            <person name="Kikuchi T."/>
        </authorList>
    </citation>
    <scope>NUCLEOTIDE SEQUENCE</scope>
    <source>
        <strain evidence="5">Ka4C1</strain>
    </source>
</reference>
<evidence type="ECO:0000313" key="6">
    <source>
        <dbReference type="Proteomes" id="UP000659654"/>
    </source>
</evidence>
<dbReference type="Proteomes" id="UP000582659">
    <property type="component" value="Unassembled WGS sequence"/>
</dbReference>
<sequence>MSDFGDDDPYTVDRGYKTDSYIMAVSGTFVESEEPRTFEEPEFRPRPVMPVTTGKELLLEEPQRDYGALGPDDVEYYRTSSFWRTCRWSCVVCCILLLILLILLTVYSLLIAPRCIEHQHEWWEKAVVYEIWTPSFRDSDADGKGDFIGVAQKLKNIRRLGVSTLYIRPFLSHSDSDGAAVDDFDDVAHDLGNLKEAVDLIEQAHSYGFKVIIDFPVSATSLTHPWFIKSSQASAEENRGFADFYFWKKNYQPNEFISSYGSNGDVYYHIENKPDLAVLNFKEPNVSRSIQKSIFDWIQRGVDGFHLRYVDYLARTQDGKFPNWNGIVKALTDTRKTIRTKIMERDDLRDRKVFFYASMDNIGEMEKLRLGQKAGLDAVLNSELLKIAVGNRICEKTPDSISDCTNEVIGDILQFYQSADDIWPMWQFGDADTERLASRTRSRLQAELLQMVQLLLPGTPIVYYGDMVGAKEVKAMDHPQRSAMAWDDTSSAGFSDASVFQWTARLPSEWKHVNFEKEVANPKSRLRVLKRLIQLKTMHDVLFDGQTYLSKPVQNSFSLCRFWQNENVTNKEVFVLSVNFGSRPVNISIHDLPPFVYAQKHMNLDSQPNPYLEARILAVSSAVHPDSWYTQQKFNIASGQLELGVDQGILYRFYVT</sequence>
<dbReference type="InterPro" id="IPR045857">
    <property type="entry name" value="O16G_dom_2"/>
</dbReference>
<keyword evidence="3" id="KW-0472">Membrane</keyword>
<dbReference type="InterPro" id="IPR017853">
    <property type="entry name" value="GH"/>
</dbReference>
<organism evidence="5 6">
    <name type="scientific">Bursaphelenchus xylophilus</name>
    <name type="common">Pinewood nematode worm</name>
    <name type="synonym">Aphelenchoides xylophilus</name>
    <dbReference type="NCBI Taxonomy" id="6326"/>
    <lineage>
        <taxon>Eukaryota</taxon>
        <taxon>Metazoa</taxon>
        <taxon>Ecdysozoa</taxon>
        <taxon>Nematoda</taxon>
        <taxon>Chromadorea</taxon>
        <taxon>Rhabditida</taxon>
        <taxon>Tylenchina</taxon>
        <taxon>Tylenchomorpha</taxon>
        <taxon>Aphelenchoidea</taxon>
        <taxon>Aphelenchoididae</taxon>
        <taxon>Bursaphelenchus</taxon>
    </lineage>
</organism>
<evidence type="ECO:0000313" key="5">
    <source>
        <dbReference type="EMBL" id="CAD5217360.1"/>
    </source>
</evidence>
<dbReference type="EMBL" id="CAJFDI010000002">
    <property type="protein sequence ID" value="CAD5217360.1"/>
    <property type="molecule type" value="Genomic_DNA"/>
</dbReference>
<dbReference type="OrthoDB" id="1740265at2759"/>
<proteinExistence type="predicted"/>
<evidence type="ECO:0000256" key="1">
    <source>
        <dbReference type="ARBA" id="ARBA00001657"/>
    </source>
</evidence>